<reference evidence="7" key="1">
    <citation type="submission" date="2022-07" db="EMBL/GenBank/DDBJ databases">
        <title>Fungi with potential for degradation of polypropylene.</title>
        <authorList>
            <person name="Gostincar C."/>
        </authorList>
    </citation>
    <scope>NUCLEOTIDE SEQUENCE</scope>
    <source>
        <strain evidence="7">EXF-13308</strain>
    </source>
</reference>
<protein>
    <submittedName>
        <fullName evidence="7">FAD-binding domain-containing protein</fullName>
    </submittedName>
</protein>
<organism evidence="7 8">
    <name type="scientific">Pleurostoma richardsiae</name>
    <dbReference type="NCBI Taxonomy" id="41990"/>
    <lineage>
        <taxon>Eukaryota</taxon>
        <taxon>Fungi</taxon>
        <taxon>Dikarya</taxon>
        <taxon>Ascomycota</taxon>
        <taxon>Pezizomycotina</taxon>
        <taxon>Sordariomycetes</taxon>
        <taxon>Sordariomycetidae</taxon>
        <taxon>Calosphaeriales</taxon>
        <taxon>Pleurostomataceae</taxon>
        <taxon>Pleurostoma</taxon>
    </lineage>
</organism>
<dbReference type="Proteomes" id="UP001174694">
    <property type="component" value="Unassembled WGS sequence"/>
</dbReference>
<evidence type="ECO:0000256" key="1">
    <source>
        <dbReference type="ARBA" id="ARBA00005466"/>
    </source>
</evidence>
<keyword evidence="8" id="KW-1185">Reference proteome</keyword>
<evidence type="ECO:0000256" key="3">
    <source>
        <dbReference type="ARBA" id="ARBA00022827"/>
    </source>
</evidence>
<evidence type="ECO:0000259" key="6">
    <source>
        <dbReference type="PROSITE" id="PS51387"/>
    </source>
</evidence>
<feature type="signal peptide" evidence="5">
    <location>
        <begin position="1"/>
        <end position="20"/>
    </location>
</feature>
<dbReference type="InterPro" id="IPR016166">
    <property type="entry name" value="FAD-bd_PCMH"/>
</dbReference>
<dbReference type="InterPro" id="IPR036318">
    <property type="entry name" value="FAD-bd_PCMH-like_sf"/>
</dbReference>
<dbReference type="InterPro" id="IPR050416">
    <property type="entry name" value="FAD-linked_Oxidoreductase"/>
</dbReference>
<dbReference type="Pfam" id="PF01565">
    <property type="entry name" value="FAD_binding_4"/>
    <property type="match status" value="1"/>
</dbReference>
<gene>
    <name evidence="7" type="ORF">NKR23_g964</name>
</gene>
<dbReference type="Gene3D" id="3.40.462.20">
    <property type="match status" value="1"/>
</dbReference>
<proteinExistence type="inferred from homology"/>
<dbReference type="GO" id="GO:0071949">
    <property type="term" value="F:FAD binding"/>
    <property type="evidence" value="ECO:0007669"/>
    <property type="project" value="InterPro"/>
</dbReference>
<sequence>MYPLVLLVGYILGLLPCVRAKTAWQYRNYTFAVPETPVASFSCDNYTSKSDALTALAAALGNDSIIAYAGDVNYGSTIARVWTKQRQTWPDAIVYPETTEQVSTLMQFYSGQHALWSDEGFAIMGGGHADFGGAQSHSVIVDLQKLGATEIVTNSTSKASSDPAQWAILKVGGGAEAGQVYSALEGTGWAFLGPRAASIGVGGFLLGGGIAFQTNHYGVASDSIVGAEIVLVNGTIVYANPENEYSDLFWAITGGGWLGYGVVTHFYVRAYPDPGNAYVGTIVWGEDHADSVFERAADWWTSNNNPDAFPALIFYFKDPENPTALVPIKERQYVFQLNALYFGGDETQFNETFGQFYDGASSVTFANYSIETLDQYLLTNYPYGYNREFYGKSHTNSTEAFYQQVWGDYKEIIQGLLARGEDPGHTMWVDEYILPTWGGFGPEWDSQTAWPHSTSAHITLTSGEWSNDTNTAFMHAEDKKIMGYLRDFQNSYIDTPAIYDYPNYIAPHSVTEEVWGAENFKRLVGIKAKYDPQCLLNRGRVPDTQACVAKGLANTSTQ</sequence>
<keyword evidence="2" id="KW-0285">Flavoprotein</keyword>
<dbReference type="Gene3D" id="3.30.465.10">
    <property type="match status" value="1"/>
</dbReference>
<dbReference type="InterPro" id="IPR016169">
    <property type="entry name" value="FAD-bd_PCMH_sub2"/>
</dbReference>
<dbReference type="PANTHER" id="PTHR42973:SF54">
    <property type="entry name" value="FAD-BINDING PCMH-TYPE DOMAIN-CONTAINING PROTEIN"/>
    <property type="match status" value="1"/>
</dbReference>
<keyword evidence="3" id="KW-0274">FAD</keyword>
<accession>A0AA38S4U8</accession>
<evidence type="ECO:0000313" key="8">
    <source>
        <dbReference type="Proteomes" id="UP001174694"/>
    </source>
</evidence>
<dbReference type="AlphaFoldDB" id="A0AA38S4U8"/>
<dbReference type="PROSITE" id="PS51387">
    <property type="entry name" value="FAD_PCMH"/>
    <property type="match status" value="1"/>
</dbReference>
<feature type="chain" id="PRO_5041239597" evidence="5">
    <location>
        <begin position="21"/>
        <end position="558"/>
    </location>
</feature>
<feature type="domain" description="FAD-binding PCMH-type" evidence="6">
    <location>
        <begin position="86"/>
        <end position="273"/>
    </location>
</feature>
<evidence type="ECO:0000256" key="4">
    <source>
        <dbReference type="ARBA" id="ARBA00023002"/>
    </source>
</evidence>
<dbReference type="Gene3D" id="3.30.43.10">
    <property type="entry name" value="Uridine Diphospho-n-acetylenolpyruvylglucosamine Reductase, domain 2"/>
    <property type="match status" value="1"/>
</dbReference>
<name>A0AA38S4U8_9PEZI</name>
<dbReference type="InterPro" id="IPR006094">
    <property type="entry name" value="Oxid_FAD_bind_N"/>
</dbReference>
<dbReference type="PANTHER" id="PTHR42973">
    <property type="entry name" value="BINDING OXIDOREDUCTASE, PUTATIVE (AFU_ORTHOLOGUE AFUA_1G17690)-RELATED"/>
    <property type="match status" value="1"/>
</dbReference>
<keyword evidence="4" id="KW-0560">Oxidoreductase</keyword>
<dbReference type="InterPro" id="IPR012951">
    <property type="entry name" value="BBE"/>
</dbReference>
<dbReference type="GO" id="GO:0016491">
    <property type="term" value="F:oxidoreductase activity"/>
    <property type="evidence" value="ECO:0007669"/>
    <property type="project" value="UniProtKB-KW"/>
</dbReference>
<evidence type="ECO:0000313" key="7">
    <source>
        <dbReference type="EMBL" id="KAJ9156209.1"/>
    </source>
</evidence>
<evidence type="ECO:0000256" key="5">
    <source>
        <dbReference type="SAM" id="SignalP"/>
    </source>
</evidence>
<keyword evidence="5" id="KW-0732">Signal</keyword>
<dbReference type="SUPFAM" id="SSF56176">
    <property type="entry name" value="FAD-binding/transporter-associated domain-like"/>
    <property type="match status" value="1"/>
</dbReference>
<comment type="caution">
    <text evidence="7">The sequence shown here is derived from an EMBL/GenBank/DDBJ whole genome shotgun (WGS) entry which is preliminary data.</text>
</comment>
<comment type="similarity">
    <text evidence="1">Belongs to the oxygen-dependent FAD-linked oxidoreductase family.</text>
</comment>
<dbReference type="InterPro" id="IPR016167">
    <property type="entry name" value="FAD-bd_PCMH_sub1"/>
</dbReference>
<dbReference type="Pfam" id="PF08031">
    <property type="entry name" value="BBE"/>
    <property type="match status" value="1"/>
</dbReference>
<evidence type="ECO:0000256" key="2">
    <source>
        <dbReference type="ARBA" id="ARBA00022630"/>
    </source>
</evidence>
<dbReference type="EMBL" id="JANBVO010000002">
    <property type="protein sequence ID" value="KAJ9156209.1"/>
    <property type="molecule type" value="Genomic_DNA"/>
</dbReference>